<evidence type="ECO:0000256" key="1">
    <source>
        <dbReference type="ARBA" id="ARBA00004127"/>
    </source>
</evidence>
<dbReference type="InterPro" id="IPR011701">
    <property type="entry name" value="MFS"/>
</dbReference>
<evidence type="ECO:0000256" key="3">
    <source>
        <dbReference type="ARBA" id="ARBA00022448"/>
    </source>
</evidence>
<evidence type="ECO:0000259" key="9">
    <source>
        <dbReference type="PROSITE" id="PS50850"/>
    </source>
</evidence>
<organism evidence="10 11">
    <name type="scientific">Gloeophyllum trabeum (strain ATCC 11539 / FP-39264 / Madison 617)</name>
    <name type="common">Brown rot fungus</name>
    <dbReference type="NCBI Taxonomy" id="670483"/>
    <lineage>
        <taxon>Eukaryota</taxon>
        <taxon>Fungi</taxon>
        <taxon>Dikarya</taxon>
        <taxon>Basidiomycota</taxon>
        <taxon>Agaricomycotina</taxon>
        <taxon>Agaricomycetes</taxon>
        <taxon>Gloeophyllales</taxon>
        <taxon>Gloeophyllaceae</taxon>
        <taxon>Gloeophyllum</taxon>
    </lineage>
</organism>
<keyword evidence="6 8" id="KW-0472">Membrane</keyword>
<sequence>MTSPQQVDGLDVTANDARAAERDLDEQTQVDHGSPIVTMPEAAQTGGPDAPVPTTIEGEKPNKDGGATKLIIEDQTNFLPTRQVITVFLGLSVALSCSFLDQTIVATALPRISSDLHSGRESSWVATAYLLTSLAFTPLYGRWSDVFGRKAVLLFSLVFFLIFSLACALSQSMIQLIVFRAFQGIGGGAIITMVLIITSDIVNLKDRGKYQGIQEGTIAVSNGIGPILGGIFSQYTTWRWCFWINLPMSGLAIFVAVMLLPLKGVKGNMKEKLLKIDYVGSALTILSSILILIALTWGGVTYPWASAQVLVPLFLGVLVLAGFLFWEAKFAALPIIPVHIFRHKTVSGVYVCTLLNGMTFFAILYYVPQFLQLVRGSSPIYSSVLMLPFLCPIAFVVFANGQFTAKTGHYRYNIIIGYAIWSIAQGLQSTIDEHSSTGKIVGTLLMGGIASGFTFQTTLIAAQAAVSRREMAVVTGVRNFVRLFGSTISLAICASIINNKLRSTLTPLGLSSEMVANILNDPTTINDASAGISPANKAAIIHGYTQGFHGVFYLTIACQVLSFFTALFFIQQHQLMREGDADLKRAAKEKLMQKKAAKEGLKSEDVDLEAQNEKREMEGDVESTRQSS</sequence>
<name>S7RHS5_GLOTA</name>
<feature type="transmembrane region" description="Helical" evidence="8">
    <location>
        <begin position="122"/>
        <end position="140"/>
    </location>
</feature>
<dbReference type="PANTHER" id="PTHR23501">
    <property type="entry name" value="MAJOR FACILITATOR SUPERFAMILY"/>
    <property type="match status" value="1"/>
</dbReference>
<dbReference type="EMBL" id="KB469308">
    <property type="protein sequence ID" value="EPQ52144.1"/>
    <property type="molecule type" value="Genomic_DNA"/>
</dbReference>
<keyword evidence="11" id="KW-1185">Reference proteome</keyword>
<proteinExistence type="inferred from homology"/>
<keyword evidence="3" id="KW-0813">Transport</keyword>
<dbReference type="PANTHER" id="PTHR23501:SF189">
    <property type="entry name" value="DRUG TRANSPORTER, PUTATIVE (AFU_ORTHOLOGUE AFUA_4G03920)-RELATED"/>
    <property type="match status" value="1"/>
</dbReference>
<comment type="subcellular location">
    <subcellularLocation>
        <location evidence="1">Endomembrane system</location>
        <topology evidence="1">Multi-pass membrane protein</topology>
    </subcellularLocation>
</comment>
<dbReference type="Gene3D" id="1.20.1720.10">
    <property type="entry name" value="Multidrug resistance protein D"/>
    <property type="match status" value="1"/>
</dbReference>
<dbReference type="Proteomes" id="UP000030669">
    <property type="component" value="Unassembled WGS sequence"/>
</dbReference>
<feature type="transmembrane region" description="Helical" evidence="8">
    <location>
        <begin position="551"/>
        <end position="570"/>
    </location>
</feature>
<feature type="region of interest" description="Disordered" evidence="7">
    <location>
        <begin position="595"/>
        <end position="628"/>
    </location>
</feature>
<keyword evidence="4 8" id="KW-0812">Transmembrane</keyword>
<dbReference type="CDD" id="cd17502">
    <property type="entry name" value="MFS_Azr1_MDR_like"/>
    <property type="match status" value="1"/>
</dbReference>
<dbReference type="eggNOG" id="KOG0254">
    <property type="taxonomic scope" value="Eukaryota"/>
</dbReference>
<feature type="transmembrane region" description="Helical" evidence="8">
    <location>
        <begin position="379"/>
        <end position="398"/>
    </location>
</feature>
<dbReference type="RefSeq" id="XP_007869330.1">
    <property type="nucleotide sequence ID" value="XM_007871139.1"/>
</dbReference>
<dbReference type="OrthoDB" id="10021397at2759"/>
<dbReference type="AlphaFoldDB" id="S7RHS5"/>
<evidence type="ECO:0000313" key="10">
    <source>
        <dbReference type="EMBL" id="EPQ52144.1"/>
    </source>
</evidence>
<feature type="transmembrane region" description="Helical" evidence="8">
    <location>
        <begin position="410"/>
        <end position="428"/>
    </location>
</feature>
<feature type="region of interest" description="Disordered" evidence="7">
    <location>
        <begin position="20"/>
        <end position="52"/>
    </location>
</feature>
<feature type="transmembrane region" description="Helical" evidence="8">
    <location>
        <begin position="304"/>
        <end position="326"/>
    </location>
</feature>
<dbReference type="HOGENOM" id="CLU_000960_22_0_1"/>
<protein>
    <submittedName>
        <fullName evidence="10">MFS general substrate transporter</fullName>
    </submittedName>
</protein>
<feature type="transmembrane region" description="Helical" evidence="8">
    <location>
        <begin position="274"/>
        <end position="298"/>
    </location>
</feature>
<feature type="transmembrane region" description="Helical" evidence="8">
    <location>
        <begin position="440"/>
        <end position="467"/>
    </location>
</feature>
<feature type="transmembrane region" description="Helical" evidence="8">
    <location>
        <begin position="84"/>
        <end position="110"/>
    </location>
</feature>
<reference evidence="10 11" key="1">
    <citation type="journal article" date="2012" name="Science">
        <title>The Paleozoic origin of enzymatic lignin decomposition reconstructed from 31 fungal genomes.</title>
        <authorList>
            <person name="Floudas D."/>
            <person name="Binder M."/>
            <person name="Riley R."/>
            <person name="Barry K."/>
            <person name="Blanchette R.A."/>
            <person name="Henrissat B."/>
            <person name="Martinez A.T."/>
            <person name="Otillar R."/>
            <person name="Spatafora J.W."/>
            <person name="Yadav J.S."/>
            <person name="Aerts A."/>
            <person name="Benoit I."/>
            <person name="Boyd A."/>
            <person name="Carlson A."/>
            <person name="Copeland A."/>
            <person name="Coutinho P.M."/>
            <person name="de Vries R.P."/>
            <person name="Ferreira P."/>
            <person name="Findley K."/>
            <person name="Foster B."/>
            <person name="Gaskell J."/>
            <person name="Glotzer D."/>
            <person name="Gorecki P."/>
            <person name="Heitman J."/>
            <person name="Hesse C."/>
            <person name="Hori C."/>
            <person name="Igarashi K."/>
            <person name="Jurgens J.A."/>
            <person name="Kallen N."/>
            <person name="Kersten P."/>
            <person name="Kohler A."/>
            <person name="Kuees U."/>
            <person name="Kumar T.K.A."/>
            <person name="Kuo A."/>
            <person name="LaButti K."/>
            <person name="Larrondo L.F."/>
            <person name="Lindquist E."/>
            <person name="Ling A."/>
            <person name="Lombard V."/>
            <person name="Lucas S."/>
            <person name="Lundell T."/>
            <person name="Martin R."/>
            <person name="McLaughlin D.J."/>
            <person name="Morgenstern I."/>
            <person name="Morin E."/>
            <person name="Murat C."/>
            <person name="Nagy L.G."/>
            <person name="Nolan M."/>
            <person name="Ohm R.A."/>
            <person name="Patyshakuliyeva A."/>
            <person name="Rokas A."/>
            <person name="Ruiz-Duenas F.J."/>
            <person name="Sabat G."/>
            <person name="Salamov A."/>
            <person name="Samejima M."/>
            <person name="Schmutz J."/>
            <person name="Slot J.C."/>
            <person name="St John F."/>
            <person name="Stenlid J."/>
            <person name="Sun H."/>
            <person name="Sun S."/>
            <person name="Syed K."/>
            <person name="Tsang A."/>
            <person name="Wiebenga A."/>
            <person name="Young D."/>
            <person name="Pisabarro A."/>
            <person name="Eastwood D.C."/>
            <person name="Martin F."/>
            <person name="Cullen D."/>
            <person name="Grigoriev I.V."/>
            <person name="Hibbett D.S."/>
        </authorList>
    </citation>
    <scope>NUCLEOTIDE SEQUENCE [LARGE SCALE GENOMIC DNA]</scope>
    <source>
        <strain evidence="10 11">ATCC 11539</strain>
    </source>
</reference>
<evidence type="ECO:0000256" key="4">
    <source>
        <dbReference type="ARBA" id="ARBA00022692"/>
    </source>
</evidence>
<feature type="compositionally biased region" description="Basic and acidic residues" evidence="7">
    <location>
        <begin position="595"/>
        <end position="618"/>
    </location>
</feature>
<evidence type="ECO:0000256" key="5">
    <source>
        <dbReference type="ARBA" id="ARBA00022989"/>
    </source>
</evidence>
<dbReference type="GO" id="GO:0022857">
    <property type="term" value="F:transmembrane transporter activity"/>
    <property type="evidence" value="ECO:0007669"/>
    <property type="project" value="InterPro"/>
</dbReference>
<dbReference type="GeneID" id="19304562"/>
<gene>
    <name evidence="10" type="ORF">GLOTRDRAFT_140569</name>
</gene>
<evidence type="ECO:0000256" key="7">
    <source>
        <dbReference type="SAM" id="MobiDB-lite"/>
    </source>
</evidence>
<dbReference type="PRINTS" id="PR01036">
    <property type="entry name" value="TCRTETB"/>
</dbReference>
<dbReference type="KEGG" id="gtr:GLOTRDRAFT_140569"/>
<dbReference type="Pfam" id="PF07690">
    <property type="entry name" value="MFS_1"/>
    <property type="match status" value="1"/>
</dbReference>
<feature type="transmembrane region" description="Helical" evidence="8">
    <location>
        <begin position="347"/>
        <end position="367"/>
    </location>
</feature>
<dbReference type="PROSITE" id="PS50850">
    <property type="entry name" value="MFS"/>
    <property type="match status" value="1"/>
</dbReference>
<dbReference type="GO" id="GO:0005886">
    <property type="term" value="C:plasma membrane"/>
    <property type="evidence" value="ECO:0007669"/>
    <property type="project" value="TreeGrafter"/>
</dbReference>
<feature type="transmembrane region" description="Helical" evidence="8">
    <location>
        <begin position="216"/>
        <end position="236"/>
    </location>
</feature>
<evidence type="ECO:0000256" key="2">
    <source>
        <dbReference type="ARBA" id="ARBA00008335"/>
    </source>
</evidence>
<dbReference type="InterPro" id="IPR036259">
    <property type="entry name" value="MFS_trans_sf"/>
</dbReference>
<evidence type="ECO:0000256" key="8">
    <source>
        <dbReference type="SAM" id="Phobius"/>
    </source>
</evidence>
<evidence type="ECO:0000256" key="6">
    <source>
        <dbReference type="ARBA" id="ARBA00023136"/>
    </source>
</evidence>
<feature type="transmembrane region" description="Helical" evidence="8">
    <location>
        <begin position="152"/>
        <end position="178"/>
    </location>
</feature>
<dbReference type="GO" id="GO:0012505">
    <property type="term" value="C:endomembrane system"/>
    <property type="evidence" value="ECO:0007669"/>
    <property type="project" value="UniProtKB-SubCell"/>
</dbReference>
<dbReference type="FunFam" id="1.20.1720.10:FF:000013">
    <property type="entry name" value="Related to multidrug resistance proteins"/>
    <property type="match status" value="1"/>
</dbReference>
<accession>S7RHS5</accession>
<dbReference type="Gene3D" id="1.20.1250.20">
    <property type="entry name" value="MFS general substrate transporter like domains"/>
    <property type="match status" value="1"/>
</dbReference>
<dbReference type="OMA" id="ARTMIQL"/>
<feature type="transmembrane region" description="Helical" evidence="8">
    <location>
        <begin position="479"/>
        <end position="497"/>
    </location>
</feature>
<feature type="transmembrane region" description="Helical" evidence="8">
    <location>
        <begin position="184"/>
        <end position="204"/>
    </location>
</feature>
<comment type="similarity">
    <text evidence="2">Belongs to the major facilitator superfamily.</text>
</comment>
<dbReference type="InterPro" id="IPR020846">
    <property type="entry name" value="MFS_dom"/>
</dbReference>
<feature type="transmembrane region" description="Helical" evidence="8">
    <location>
        <begin position="242"/>
        <end position="262"/>
    </location>
</feature>
<dbReference type="SUPFAM" id="SSF103473">
    <property type="entry name" value="MFS general substrate transporter"/>
    <property type="match status" value="1"/>
</dbReference>
<feature type="domain" description="Major facilitator superfamily (MFS) profile" evidence="9">
    <location>
        <begin position="87"/>
        <end position="574"/>
    </location>
</feature>
<evidence type="ECO:0000313" key="11">
    <source>
        <dbReference type="Proteomes" id="UP000030669"/>
    </source>
</evidence>
<keyword evidence="5 8" id="KW-1133">Transmembrane helix</keyword>